<accession>A0A5P2DRC3</accession>
<evidence type="ECO:0000313" key="2">
    <source>
        <dbReference type="Proteomes" id="UP000324101"/>
    </source>
</evidence>
<protein>
    <submittedName>
        <fullName evidence="1">Uncharacterized protein</fullName>
    </submittedName>
</protein>
<proteinExistence type="predicted"/>
<evidence type="ECO:0000313" key="1">
    <source>
        <dbReference type="EMBL" id="QES57636.1"/>
    </source>
</evidence>
<sequence length="192" mass="20905">MFAIPLAQLEAEARLSDVKRRSFLALGTLVAAHGTLAGELVSSVAMRDPGPLMAVQTTHGTDIVIASWTDKASTMNLRRWMHDGEAPILRVNAAGILAKQPGQDQAFEVARVLEHDEEVRTLYMTAVTSRVCALDWTSAGRVVRTPSAYVQQAHFLASRFSAEALNPRDAGARWCSSVMLQELSSLIGWSQT</sequence>
<reference evidence="1 2" key="1">
    <citation type="submission" date="2018-05" db="EMBL/GenBank/DDBJ databases">
        <title>Streptomyces venezuelae.</title>
        <authorList>
            <person name="Kim W."/>
            <person name="Lee N."/>
            <person name="Cho B.-K."/>
        </authorList>
    </citation>
    <scope>NUCLEOTIDE SEQUENCE [LARGE SCALE GENOMIC DNA]</scope>
    <source>
        <strain evidence="1 2">ATCC 21018</strain>
    </source>
</reference>
<name>A0A5P2DRC3_STRVZ</name>
<organism evidence="1 2">
    <name type="scientific">Streptomyces venezuelae</name>
    <dbReference type="NCBI Taxonomy" id="54571"/>
    <lineage>
        <taxon>Bacteria</taxon>
        <taxon>Bacillati</taxon>
        <taxon>Actinomycetota</taxon>
        <taxon>Actinomycetes</taxon>
        <taxon>Kitasatosporales</taxon>
        <taxon>Streptomycetaceae</taxon>
        <taxon>Streptomyces</taxon>
    </lineage>
</organism>
<dbReference type="AlphaFoldDB" id="A0A5P2DRC3"/>
<dbReference type="Proteomes" id="UP000324101">
    <property type="component" value="Chromosome"/>
</dbReference>
<gene>
    <name evidence="1" type="ORF">DEJ51_28485</name>
</gene>
<dbReference type="EMBL" id="CP029189">
    <property type="protein sequence ID" value="QES57636.1"/>
    <property type="molecule type" value="Genomic_DNA"/>
</dbReference>